<comment type="caution">
    <text evidence="1">The sequence shown here is derived from an EMBL/GenBank/DDBJ whole genome shotgun (WGS) entry which is preliminary data.</text>
</comment>
<name>A0A081R174_STRMT</name>
<dbReference type="Proteomes" id="UP000028022">
    <property type="component" value="Unassembled WGS sequence"/>
</dbReference>
<evidence type="ECO:0000313" key="1">
    <source>
        <dbReference type="EMBL" id="KEQ48947.1"/>
    </source>
</evidence>
<dbReference type="EMBL" id="JPFZ01000007">
    <property type="protein sequence ID" value="KEQ48947.1"/>
    <property type="molecule type" value="Genomic_DNA"/>
</dbReference>
<evidence type="ECO:0000313" key="2">
    <source>
        <dbReference type="Proteomes" id="UP000028022"/>
    </source>
</evidence>
<proteinExistence type="predicted"/>
<accession>A0A081R174</accession>
<gene>
    <name evidence="1" type="ORF">SK608_0245</name>
</gene>
<organism evidence="1 2">
    <name type="scientific">Streptococcus mitis</name>
    <dbReference type="NCBI Taxonomy" id="28037"/>
    <lineage>
        <taxon>Bacteria</taxon>
        <taxon>Bacillati</taxon>
        <taxon>Bacillota</taxon>
        <taxon>Bacilli</taxon>
        <taxon>Lactobacillales</taxon>
        <taxon>Streptococcaceae</taxon>
        <taxon>Streptococcus</taxon>
        <taxon>Streptococcus mitis group</taxon>
    </lineage>
</organism>
<sequence length="56" mass="6189">MDNVDGIVFPTADILESSAFTNGEKDILGAILDPEESYSLEEARAKLEYELGRKIN</sequence>
<reference evidence="1 2" key="1">
    <citation type="submission" date="2014-05" db="EMBL/GenBank/DDBJ databases">
        <authorList>
            <person name="Daugherty S.C."/>
            <person name="Tallon L.J."/>
            <person name="Sadzewicz L."/>
            <person name="Kilian M."/>
            <person name="Tettelin H."/>
        </authorList>
    </citation>
    <scope>NUCLEOTIDE SEQUENCE [LARGE SCALE GENOMIC DNA]</scope>
    <source>
        <strain evidence="1 2">SK608</strain>
    </source>
</reference>
<dbReference type="AlphaFoldDB" id="A0A081R174"/>
<protein>
    <submittedName>
        <fullName evidence="1">Uncharacterized protein</fullName>
    </submittedName>
</protein>
<dbReference type="RefSeq" id="WP_023948067.1">
    <property type="nucleotide sequence ID" value="NZ_CAMHZB010000015.1"/>
</dbReference>